<dbReference type="STRING" id="418702.BJN45_09145"/>
<dbReference type="Pfam" id="PF20330">
    <property type="entry name" value="DUF6625"/>
    <property type="match status" value="1"/>
</dbReference>
<dbReference type="EMBL" id="MTHD01000003">
    <property type="protein sequence ID" value="OMG53598.1"/>
    <property type="molecule type" value="Genomic_DNA"/>
</dbReference>
<reference evidence="1 2" key="1">
    <citation type="submission" date="2016-10" db="EMBL/GenBank/DDBJ databases">
        <title>Alkaliphiles isolated from bioreactors.</title>
        <authorList>
            <person name="Salah Z."/>
            <person name="Rout S.P."/>
            <person name="Humphreys P.N."/>
        </authorList>
    </citation>
    <scope>NUCLEOTIDE SEQUENCE [LARGE SCALE GENOMIC DNA]</scope>
    <source>
        <strain evidence="1 2">ZS02</strain>
    </source>
</reference>
<organism evidence="1 2">
    <name type="scientific">Azonexus hydrophilus</name>
    <dbReference type="NCBI Taxonomy" id="418702"/>
    <lineage>
        <taxon>Bacteria</taxon>
        <taxon>Pseudomonadati</taxon>
        <taxon>Pseudomonadota</taxon>
        <taxon>Betaproteobacteria</taxon>
        <taxon>Rhodocyclales</taxon>
        <taxon>Azonexaceae</taxon>
        <taxon>Azonexus</taxon>
    </lineage>
</organism>
<keyword evidence="2" id="KW-1185">Reference proteome</keyword>
<evidence type="ECO:0008006" key="3">
    <source>
        <dbReference type="Google" id="ProtNLM"/>
    </source>
</evidence>
<comment type="caution">
    <text evidence="1">The sequence shown here is derived from an EMBL/GenBank/DDBJ whole genome shotgun (WGS) entry which is preliminary data.</text>
</comment>
<dbReference type="InterPro" id="IPR046733">
    <property type="entry name" value="DUF6625"/>
</dbReference>
<sequence length="298" mass="34874">MTPPSPPHQKILFIVPYFGKWPFWMTFFLESCRYNPDIDWLFLTDCGTPKDAPENVRFVATTFKAYCQSVSEKLEISFTPDSPYKLCDLKPALGEVHAEALSGYDFWGFSDIDLIYGDLRNYFTPARLERHDVLSTHERRISGHLCLLRNTPEIRSLFRQVPNWQEKLESREHFGFDEGAFSRLFVRFKKWPRPLRRLLSLTNPLWHRSEFIEACTTPYGRVPWHDGSFNFPSHWCWKRGKLTNSADGPRAFPYFHFIGWKQRTDWCSEAEQNSLADSALPKSGCWHITTTGFRACPS</sequence>
<proteinExistence type="predicted"/>
<accession>A0A1R1I4B8</accession>
<dbReference type="RefSeq" id="WP_076094438.1">
    <property type="nucleotide sequence ID" value="NZ_MTHD01000003.1"/>
</dbReference>
<evidence type="ECO:0000313" key="1">
    <source>
        <dbReference type="EMBL" id="OMG53598.1"/>
    </source>
</evidence>
<dbReference type="OrthoDB" id="1910631at2"/>
<gene>
    <name evidence="1" type="ORF">BJN45_09145</name>
</gene>
<dbReference type="Proteomes" id="UP000187526">
    <property type="component" value="Unassembled WGS sequence"/>
</dbReference>
<dbReference type="AlphaFoldDB" id="A0A1R1I4B8"/>
<protein>
    <recommendedName>
        <fullName evidence="3">Glycosyl transferase</fullName>
    </recommendedName>
</protein>
<evidence type="ECO:0000313" key="2">
    <source>
        <dbReference type="Proteomes" id="UP000187526"/>
    </source>
</evidence>
<name>A0A1R1I4B8_9RHOO</name>